<feature type="region of interest" description="Disordered" evidence="1">
    <location>
        <begin position="188"/>
        <end position="210"/>
    </location>
</feature>
<reference evidence="3" key="1">
    <citation type="submission" date="2013-03" db="EMBL/GenBank/DDBJ databases">
        <title>The Genome Sequence of Anopheles dirus WRAIR2.</title>
        <authorList>
            <consortium name="The Broad Institute Genomics Platform"/>
            <person name="Neafsey D.E."/>
            <person name="Walton C."/>
            <person name="Walker B."/>
            <person name="Young S.K."/>
            <person name="Zeng Q."/>
            <person name="Gargeya S."/>
            <person name="Fitzgerald M."/>
            <person name="Haas B."/>
            <person name="Abouelleil A."/>
            <person name="Allen A.W."/>
            <person name="Alvarado L."/>
            <person name="Arachchi H.M."/>
            <person name="Berlin A.M."/>
            <person name="Chapman S.B."/>
            <person name="Gainer-Dewar J."/>
            <person name="Goldberg J."/>
            <person name="Griggs A."/>
            <person name="Gujja S."/>
            <person name="Hansen M."/>
            <person name="Howarth C."/>
            <person name="Imamovic A."/>
            <person name="Ireland A."/>
            <person name="Larimer J."/>
            <person name="McCowan C."/>
            <person name="Murphy C."/>
            <person name="Pearson M."/>
            <person name="Poon T.W."/>
            <person name="Priest M."/>
            <person name="Roberts A."/>
            <person name="Saif S."/>
            <person name="Shea T."/>
            <person name="Sisk P."/>
            <person name="Sykes S."/>
            <person name="Wortman J."/>
            <person name="Nusbaum C."/>
            <person name="Birren B."/>
        </authorList>
    </citation>
    <scope>NUCLEOTIDE SEQUENCE [LARGE SCALE GENOMIC DNA]</scope>
    <source>
        <strain evidence="3">WRAIR2</strain>
    </source>
</reference>
<accession>A0A182NVW3</accession>
<feature type="compositionally biased region" description="Basic and acidic residues" evidence="1">
    <location>
        <begin position="188"/>
        <end position="201"/>
    </location>
</feature>
<dbReference type="AlphaFoldDB" id="A0A182NVW3"/>
<dbReference type="Proteomes" id="UP000075884">
    <property type="component" value="Unassembled WGS sequence"/>
</dbReference>
<organism evidence="2 3">
    <name type="scientific">Anopheles dirus</name>
    <dbReference type="NCBI Taxonomy" id="7168"/>
    <lineage>
        <taxon>Eukaryota</taxon>
        <taxon>Metazoa</taxon>
        <taxon>Ecdysozoa</taxon>
        <taxon>Arthropoda</taxon>
        <taxon>Hexapoda</taxon>
        <taxon>Insecta</taxon>
        <taxon>Pterygota</taxon>
        <taxon>Neoptera</taxon>
        <taxon>Endopterygota</taxon>
        <taxon>Diptera</taxon>
        <taxon>Nematocera</taxon>
        <taxon>Culicoidea</taxon>
        <taxon>Culicidae</taxon>
        <taxon>Anophelinae</taxon>
        <taxon>Anopheles</taxon>
    </lineage>
</organism>
<sequence length="298" mass="34564">MSTGKLAYYSDRVPETVPRTEFWPNYDILPSEAYDAVHYPAWFQLPWKPIPYFPWPTEVETDQQNVHENEPEPTIPEPVDVVVLPDDETQESRHLHHEKPNKHHHHKHKHHKHKHHHHHHHNNEGSDEELKTTQEEEEQLEPADVGQLKKVMLQLERKLQELKLQLFGGRKLDGVDVADDDEDDAARFDMDEKENSYEHTEQPTQVPTERVEVAPTSTEADDEGKGLFDADVDKPASELEVEHRQVAKNQFDNGRSLAENVQMWFEGLDLAKIAELPLEPPESEDVSEQIDVRSGIEE</sequence>
<evidence type="ECO:0000256" key="1">
    <source>
        <dbReference type="SAM" id="MobiDB-lite"/>
    </source>
</evidence>
<feature type="compositionally biased region" description="Basic and acidic residues" evidence="1">
    <location>
        <begin position="122"/>
        <end position="134"/>
    </location>
</feature>
<protein>
    <submittedName>
        <fullName evidence="2">Uncharacterized protein</fullName>
    </submittedName>
</protein>
<reference evidence="2" key="2">
    <citation type="submission" date="2020-05" db="UniProtKB">
        <authorList>
            <consortium name="EnsemblMetazoa"/>
        </authorList>
    </citation>
    <scope>IDENTIFICATION</scope>
    <source>
        <strain evidence="2">WRAIR2</strain>
    </source>
</reference>
<dbReference type="VEuPathDB" id="VectorBase:ADIR014055"/>
<feature type="region of interest" description="Disordered" evidence="1">
    <location>
        <begin position="278"/>
        <end position="298"/>
    </location>
</feature>
<evidence type="ECO:0000313" key="2">
    <source>
        <dbReference type="EnsemblMetazoa" id="ADIR014055-PA"/>
    </source>
</evidence>
<feature type="region of interest" description="Disordered" evidence="1">
    <location>
        <begin position="89"/>
        <end position="143"/>
    </location>
</feature>
<evidence type="ECO:0000313" key="3">
    <source>
        <dbReference type="Proteomes" id="UP000075884"/>
    </source>
</evidence>
<proteinExistence type="predicted"/>
<feature type="compositionally biased region" description="Basic residues" evidence="1">
    <location>
        <begin position="94"/>
        <end position="121"/>
    </location>
</feature>
<name>A0A182NVW3_9DIPT</name>
<keyword evidence="3" id="KW-1185">Reference proteome</keyword>
<dbReference type="EnsemblMetazoa" id="ADIR014055-RA">
    <property type="protein sequence ID" value="ADIR014055-PA"/>
    <property type="gene ID" value="ADIR014055"/>
</dbReference>